<reference evidence="3 4" key="1">
    <citation type="submission" date="2019-10" db="EMBL/GenBank/DDBJ databases">
        <title>Nocardia macrotermitis sp. nov. and Nocardia aurantia sp. nov., isolated from the gut of fungus growing-termite Macrotermes natalensis.</title>
        <authorList>
            <person name="Benndorf R."/>
            <person name="Schwitalla J."/>
            <person name="Martin K."/>
            <person name="De Beer W."/>
            <person name="Kaster A.-K."/>
            <person name="Vollmers J."/>
            <person name="Poulsen M."/>
            <person name="Beemelmanns C."/>
        </authorList>
    </citation>
    <scope>NUCLEOTIDE SEQUENCE [LARGE SCALE GENOMIC DNA]</scope>
    <source>
        <strain evidence="3 4">RB56</strain>
    </source>
</reference>
<organism evidence="3 4">
    <name type="scientific">Nocardia aurantia</name>
    <dbReference type="NCBI Taxonomy" id="2585199"/>
    <lineage>
        <taxon>Bacteria</taxon>
        <taxon>Bacillati</taxon>
        <taxon>Actinomycetota</taxon>
        <taxon>Actinomycetes</taxon>
        <taxon>Mycobacteriales</taxon>
        <taxon>Nocardiaceae</taxon>
        <taxon>Nocardia</taxon>
    </lineage>
</organism>
<feature type="compositionally biased region" description="Polar residues" evidence="1">
    <location>
        <begin position="1"/>
        <end position="11"/>
    </location>
</feature>
<evidence type="ECO:0000313" key="4">
    <source>
        <dbReference type="Proteomes" id="UP000431401"/>
    </source>
</evidence>
<comment type="caution">
    <text evidence="3">The sequence shown here is derived from an EMBL/GenBank/DDBJ whole genome shotgun (WGS) entry which is preliminary data.</text>
</comment>
<dbReference type="RefSeq" id="WP_319943246.1">
    <property type="nucleotide sequence ID" value="NZ_WEGI01000008.1"/>
</dbReference>
<proteinExistence type="predicted"/>
<keyword evidence="4" id="KW-1185">Reference proteome</keyword>
<dbReference type="Pfam" id="PF09995">
    <property type="entry name" value="MPAB_Lcp_cat"/>
    <property type="match status" value="1"/>
</dbReference>
<dbReference type="EMBL" id="WEGI01000008">
    <property type="protein sequence ID" value="MQY28408.1"/>
    <property type="molecule type" value="Genomic_DNA"/>
</dbReference>
<sequence length="334" mass="38003">MTLAQHENQNAPRGLGPEPEIVVDGEPVELISPDSLTAEMVGHWTYLVLEAAAFLMQGMHPVIADVTDRYSIARTDPGGRAIRSVDSVLRWTYGGLEAVEEGRRLRSLHQPLTMRNAEGKHVSALDPGAYQWVIATAYITTVNAGPLLMGREFTVAEQEELLRDNRRIAKLVRVPMKGYPETREEFDSYFDRMIETVLVAGPATMTSVDQLRHGRPEPESMTKYSPLRRAVLTRAMRPGLRMIHLAMVAAMDPRIRTMLGIEFTPQEQVRTRRVFAAIRLAYRVLPDRLTYFPLAYHARKHHECIQAMQRRELKSAAYRVRPKQPLRPARTESR</sequence>
<feature type="domain" description="ER-bound oxygenase mpaB/mpaB'/Rubber oxygenase catalytic" evidence="2">
    <location>
        <begin position="40"/>
        <end position="279"/>
    </location>
</feature>
<name>A0A7K0DS31_9NOCA</name>
<feature type="region of interest" description="Disordered" evidence="1">
    <location>
        <begin position="1"/>
        <end position="21"/>
    </location>
</feature>
<evidence type="ECO:0000256" key="1">
    <source>
        <dbReference type="SAM" id="MobiDB-lite"/>
    </source>
</evidence>
<accession>A0A7K0DS31</accession>
<evidence type="ECO:0000313" key="3">
    <source>
        <dbReference type="EMBL" id="MQY28408.1"/>
    </source>
</evidence>
<dbReference type="PANTHER" id="PTHR36151">
    <property type="entry name" value="BLR2777 PROTEIN"/>
    <property type="match status" value="1"/>
</dbReference>
<dbReference type="AlphaFoldDB" id="A0A7K0DS31"/>
<protein>
    <recommendedName>
        <fullName evidence="2">ER-bound oxygenase mpaB/mpaB'/Rubber oxygenase catalytic domain-containing protein</fullName>
    </recommendedName>
</protein>
<dbReference type="GO" id="GO:0016491">
    <property type="term" value="F:oxidoreductase activity"/>
    <property type="evidence" value="ECO:0007669"/>
    <property type="project" value="InterPro"/>
</dbReference>
<dbReference type="Proteomes" id="UP000431401">
    <property type="component" value="Unassembled WGS sequence"/>
</dbReference>
<evidence type="ECO:0000259" key="2">
    <source>
        <dbReference type="Pfam" id="PF09995"/>
    </source>
</evidence>
<dbReference type="PANTHER" id="PTHR36151:SF3">
    <property type="entry name" value="ER-BOUND OXYGENASE MPAB_MPAB'_RUBBER OXYGENASE CATALYTIC DOMAIN-CONTAINING PROTEIN"/>
    <property type="match status" value="1"/>
</dbReference>
<dbReference type="InterPro" id="IPR018713">
    <property type="entry name" value="MPAB/Lcp_cat_dom"/>
</dbReference>
<gene>
    <name evidence="3" type="ORF">NRB56_39920</name>
</gene>